<keyword evidence="3" id="KW-1185">Reference proteome</keyword>
<accession>A0AAE4MAY9</accession>
<dbReference type="AlphaFoldDB" id="A0AAE4MAY9"/>
<dbReference type="InterPro" id="IPR011989">
    <property type="entry name" value="ARM-like"/>
</dbReference>
<dbReference type="Proteomes" id="UP001273136">
    <property type="component" value="Unassembled WGS sequence"/>
</dbReference>
<keyword evidence="1" id="KW-0677">Repeat</keyword>
<evidence type="ECO:0000313" key="2">
    <source>
        <dbReference type="EMBL" id="MDV0441041.1"/>
    </source>
</evidence>
<sequence>MENLNACFSSLNDESLEVRHAAVDAIAAAGRTAPERIVPIVIAEMSDATLDNRWYLGRSLVKMGQGIIPIILEYAEIEQNMDIQKYYGAVLASFGEDAVPSLISLFSSTNPTARGMASAALERLEAKAVPALVEAANGRDPQVKLCAELTLAKLHIFEY</sequence>
<gene>
    <name evidence="2" type="ORF">McpAg1_02200</name>
</gene>
<dbReference type="RefSeq" id="WP_338093435.1">
    <property type="nucleotide sequence ID" value="NZ_JAWDKA010000001.1"/>
</dbReference>
<name>A0AAE4MAY9_9EURY</name>
<organism evidence="2 3">
    <name type="scientific">Methanorbis furvi</name>
    <dbReference type="NCBI Taxonomy" id="3028299"/>
    <lineage>
        <taxon>Archaea</taxon>
        <taxon>Methanobacteriati</taxon>
        <taxon>Methanobacteriota</taxon>
        <taxon>Stenosarchaea group</taxon>
        <taxon>Methanomicrobia</taxon>
        <taxon>Methanomicrobiales</taxon>
        <taxon>Methanocorpusculaceae</taxon>
        <taxon>Methanorbis</taxon>
    </lineage>
</organism>
<dbReference type="EMBL" id="JAWDKA010000001">
    <property type="protein sequence ID" value="MDV0441041.1"/>
    <property type="molecule type" value="Genomic_DNA"/>
</dbReference>
<dbReference type="SUPFAM" id="SSF48371">
    <property type="entry name" value="ARM repeat"/>
    <property type="match status" value="1"/>
</dbReference>
<evidence type="ECO:0008006" key="4">
    <source>
        <dbReference type="Google" id="ProtNLM"/>
    </source>
</evidence>
<dbReference type="Pfam" id="PF02985">
    <property type="entry name" value="HEAT"/>
    <property type="match status" value="1"/>
</dbReference>
<proteinExistence type="predicted"/>
<dbReference type="InterPro" id="IPR016024">
    <property type="entry name" value="ARM-type_fold"/>
</dbReference>
<evidence type="ECO:0000313" key="3">
    <source>
        <dbReference type="Proteomes" id="UP001273136"/>
    </source>
</evidence>
<comment type="caution">
    <text evidence="2">The sequence shown here is derived from an EMBL/GenBank/DDBJ whole genome shotgun (WGS) entry which is preliminary data.</text>
</comment>
<dbReference type="InterPro" id="IPR000357">
    <property type="entry name" value="HEAT"/>
</dbReference>
<evidence type="ECO:0000256" key="1">
    <source>
        <dbReference type="ARBA" id="ARBA00022737"/>
    </source>
</evidence>
<protein>
    <recommendedName>
        <fullName evidence="4">HEAT repeat domain-containing protein</fullName>
    </recommendedName>
</protein>
<reference evidence="2" key="1">
    <citation type="submission" date="2023-06" db="EMBL/GenBank/DDBJ databases">
        <title>Genome sequence of Methancorpusculaceae sp. Ag1.</title>
        <authorList>
            <person name="Protasov E."/>
            <person name="Platt K."/>
            <person name="Poehlein A."/>
            <person name="Daniel R."/>
            <person name="Brune A."/>
        </authorList>
    </citation>
    <scope>NUCLEOTIDE SEQUENCE</scope>
    <source>
        <strain evidence="2">Ag1</strain>
    </source>
</reference>
<dbReference type="Gene3D" id="1.25.10.10">
    <property type="entry name" value="Leucine-rich Repeat Variant"/>
    <property type="match status" value="1"/>
</dbReference>